<comment type="caution">
    <text evidence="1">The sequence shown here is derived from an EMBL/GenBank/DDBJ whole genome shotgun (WGS) entry which is preliminary data.</text>
</comment>
<evidence type="ECO:0000313" key="1">
    <source>
        <dbReference type="EMBL" id="OJA15772.1"/>
    </source>
</evidence>
<dbReference type="Proteomes" id="UP000183567">
    <property type="component" value="Unassembled WGS sequence"/>
</dbReference>
<protein>
    <submittedName>
        <fullName evidence="1">Uncharacterized protein</fullName>
    </submittedName>
</protein>
<sequence>MFLKSSALEAPRGLILTPGGTLPVLVSEVGSANNKPVEAKQSQLPGKRKPKAQKLDTRILATFDDDRYITADEDNDTRKAVPECIPYYAKFRSLVVQPIILLVIELCGVLRAVGAT</sequence>
<dbReference type="AlphaFoldDB" id="A0A1J8QVW2"/>
<accession>A0A1J8QVW2</accession>
<organism evidence="1 2">
    <name type="scientific">Rhizopogon vesiculosus</name>
    <dbReference type="NCBI Taxonomy" id="180088"/>
    <lineage>
        <taxon>Eukaryota</taxon>
        <taxon>Fungi</taxon>
        <taxon>Dikarya</taxon>
        <taxon>Basidiomycota</taxon>
        <taxon>Agaricomycotina</taxon>
        <taxon>Agaricomycetes</taxon>
        <taxon>Agaricomycetidae</taxon>
        <taxon>Boletales</taxon>
        <taxon>Suillineae</taxon>
        <taxon>Rhizopogonaceae</taxon>
        <taxon>Rhizopogon</taxon>
    </lineage>
</organism>
<dbReference type="OrthoDB" id="2685118at2759"/>
<evidence type="ECO:0000313" key="2">
    <source>
        <dbReference type="Proteomes" id="UP000183567"/>
    </source>
</evidence>
<dbReference type="EMBL" id="LVVM01002895">
    <property type="protein sequence ID" value="OJA15772.1"/>
    <property type="molecule type" value="Genomic_DNA"/>
</dbReference>
<gene>
    <name evidence="1" type="ORF">AZE42_10298</name>
</gene>
<proteinExistence type="predicted"/>
<reference evidence="1 2" key="1">
    <citation type="submission" date="2016-03" db="EMBL/GenBank/DDBJ databases">
        <title>Comparative genomics of the ectomycorrhizal sister species Rhizopogon vinicolor and Rhizopogon vesiculosus (Basidiomycota: Boletales) reveals a divergence of the mating type B locus.</title>
        <authorList>
            <person name="Mujic A.B."/>
            <person name="Kuo A."/>
            <person name="Tritt A."/>
            <person name="Lipzen A."/>
            <person name="Chen C."/>
            <person name="Johnson J."/>
            <person name="Sharma A."/>
            <person name="Barry K."/>
            <person name="Grigoriev I.V."/>
            <person name="Spatafora J.W."/>
        </authorList>
    </citation>
    <scope>NUCLEOTIDE SEQUENCE [LARGE SCALE GENOMIC DNA]</scope>
    <source>
        <strain evidence="1 2">AM-OR11-056</strain>
    </source>
</reference>
<keyword evidence="2" id="KW-1185">Reference proteome</keyword>
<name>A0A1J8QVW2_9AGAM</name>